<evidence type="ECO:0000313" key="2">
    <source>
        <dbReference type="EMBL" id="OQR73734.1"/>
    </source>
</evidence>
<comment type="caution">
    <text evidence="2">The sequence shown here is derived from an EMBL/GenBank/DDBJ whole genome shotgun (WGS) entry which is preliminary data.</text>
</comment>
<dbReference type="Gene3D" id="2.40.10.10">
    <property type="entry name" value="Trypsin-like serine proteases"/>
    <property type="match status" value="1"/>
</dbReference>
<evidence type="ECO:0000259" key="1">
    <source>
        <dbReference type="Pfam" id="PF00089"/>
    </source>
</evidence>
<keyword evidence="2" id="KW-0472">Membrane</keyword>
<keyword evidence="2" id="KW-0378">Hydrolase</keyword>
<dbReference type="EMBL" id="MNPL01009422">
    <property type="protein sequence ID" value="OQR73734.1"/>
    <property type="molecule type" value="Genomic_DNA"/>
</dbReference>
<dbReference type="AlphaFoldDB" id="A0A1V9XJL9"/>
<sequence>MDRIVNGLTAPSGQFPWFARVYFSINWCGATLITWKHLLSAAHCMYHPTT</sequence>
<dbReference type="InterPro" id="IPR001254">
    <property type="entry name" value="Trypsin_dom"/>
</dbReference>
<dbReference type="Pfam" id="PF00089">
    <property type="entry name" value="Trypsin"/>
    <property type="match status" value="1"/>
</dbReference>
<reference evidence="2 3" key="1">
    <citation type="journal article" date="2017" name="Gigascience">
        <title>Draft genome of the honey bee ectoparasitic mite, Tropilaelaps mercedesae, is shaped by the parasitic life history.</title>
        <authorList>
            <person name="Dong X."/>
            <person name="Armstrong S.D."/>
            <person name="Xia D."/>
            <person name="Makepeace B.L."/>
            <person name="Darby A.C."/>
            <person name="Kadowaki T."/>
        </authorList>
    </citation>
    <scope>NUCLEOTIDE SEQUENCE [LARGE SCALE GENOMIC DNA]</scope>
    <source>
        <strain evidence="2">Wuxi-XJTLU</strain>
    </source>
</reference>
<name>A0A1V9XJL9_9ACAR</name>
<dbReference type="InterPro" id="IPR018114">
    <property type="entry name" value="TRYPSIN_HIS"/>
</dbReference>
<keyword evidence="3" id="KW-1185">Reference proteome</keyword>
<dbReference type="InParanoid" id="A0A1V9XJL9"/>
<dbReference type="OrthoDB" id="6515605at2759"/>
<keyword evidence="2" id="KW-0645">Protease</keyword>
<organism evidence="2 3">
    <name type="scientific">Tropilaelaps mercedesae</name>
    <dbReference type="NCBI Taxonomy" id="418985"/>
    <lineage>
        <taxon>Eukaryota</taxon>
        <taxon>Metazoa</taxon>
        <taxon>Ecdysozoa</taxon>
        <taxon>Arthropoda</taxon>
        <taxon>Chelicerata</taxon>
        <taxon>Arachnida</taxon>
        <taxon>Acari</taxon>
        <taxon>Parasitiformes</taxon>
        <taxon>Mesostigmata</taxon>
        <taxon>Gamasina</taxon>
        <taxon>Dermanyssoidea</taxon>
        <taxon>Laelapidae</taxon>
        <taxon>Tropilaelaps</taxon>
    </lineage>
</organism>
<dbReference type="GO" id="GO:0004252">
    <property type="term" value="F:serine-type endopeptidase activity"/>
    <property type="evidence" value="ECO:0007669"/>
    <property type="project" value="InterPro"/>
</dbReference>
<feature type="domain" description="Peptidase S1" evidence="1">
    <location>
        <begin position="4"/>
        <end position="47"/>
    </location>
</feature>
<protein>
    <submittedName>
        <fullName evidence="2">Transmembrane protease serine 5-like</fullName>
    </submittedName>
</protein>
<dbReference type="PROSITE" id="PS00134">
    <property type="entry name" value="TRYPSIN_HIS"/>
    <property type="match status" value="1"/>
</dbReference>
<evidence type="ECO:0000313" key="3">
    <source>
        <dbReference type="Proteomes" id="UP000192247"/>
    </source>
</evidence>
<dbReference type="SUPFAM" id="SSF50494">
    <property type="entry name" value="Trypsin-like serine proteases"/>
    <property type="match status" value="1"/>
</dbReference>
<keyword evidence="2" id="KW-0812">Transmembrane</keyword>
<dbReference type="Proteomes" id="UP000192247">
    <property type="component" value="Unassembled WGS sequence"/>
</dbReference>
<proteinExistence type="predicted"/>
<dbReference type="InterPro" id="IPR009003">
    <property type="entry name" value="Peptidase_S1_PA"/>
</dbReference>
<gene>
    <name evidence="2" type="ORF">BIW11_09558</name>
</gene>
<accession>A0A1V9XJL9</accession>
<dbReference type="GO" id="GO:0006508">
    <property type="term" value="P:proteolysis"/>
    <property type="evidence" value="ECO:0007669"/>
    <property type="project" value="UniProtKB-KW"/>
</dbReference>
<dbReference type="InterPro" id="IPR043504">
    <property type="entry name" value="Peptidase_S1_PA_chymotrypsin"/>
</dbReference>